<dbReference type="Gene3D" id="1.10.357.10">
    <property type="entry name" value="Tetracycline Repressor, domain 2"/>
    <property type="match status" value="1"/>
</dbReference>
<feature type="domain" description="HTH tetR-type" evidence="5">
    <location>
        <begin position="9"/>
        <end position="69"/>
    </location>
</feature>
<evidence type="ECO:0000256" key="1">
    <source>
        <dbReference type="ARBA" id="ARBA00023015"/>
    </source>
</evidence>
<evidence type="ECO:0000256" key="4">
    <source>
        <dbReference type="PROSITE-ProRule" id="PRU00335"/>
    </source>
</evidence>
<proteinExistence type="predicted"/>
<feature type="DNA-binding region" description="H-T-H motif" evidence="4">
    <location>
        <begin position="32"/>
        <end position="51"/>
    </location>
</feature>
<dbReference type="GO" id="GO:0000976">
    <property type="term" value="F:transcription cis-regulatory region binding"/>
    <property type="evidence" value="ECO:0007669"/>
    <property type="project" value="TreeGrafter"/>
</dbReference>
<dbReference type="Pfam" id="PF00440">
    <property type="entry name" value="TetR_N"/>
    <property type="match status" value="1"/>
</dbReference>
<dbReference type="SUPFAM" id="SSF46689">
    <property type="entry name" value="Homeodomain-like"/>
    <property type="match status" value="1"/>
</dbReference>
<keyword evidence="3" id="KW-0804">Transcription</keyword>
<dbReference type="RefSeq" id="WP_088521452.1">
    <property type="nucleotide sequence ID" value="NZ_FYDG01000008.1"/>
</dbReference>
<keyword evidence="2 4" id="KW-0238">DNA-binding</keyword>
<dbReference type="EMBL" id="FYDG01000008">
    <property type="protein sequence ID" value="SNB77004.1"/>
    <property type="molecule type" value="Genomic_DNA"/>
</dbReference>
<dbReference type="PANTHER" id="PTHR30055">
    <property type="entry name" value="HTH-TYPE TRANSCRIPTIONAL REGULATOR RUTR"/>
    <property type="match status" value="1"/>
</dbReference>
<dbReference type="OrthoDB" id="5292901at2"/>
<evidence type="ECO:0000256" key="3">
    <source>
        <dbReference type="ARBA" id="ARBA00023163"/>
    </source>
</evidence>
<dbReference type="PANTHER" id="PTHR30055:SF240">
    <property type="entry name" value="HTH-TYPE TRANSCRIPTIONAL REGULATOR ACRR"/>
    <property type="match status" value="1"/>
</dbReference>
<dbReference type="InterPro" id="IPR036271">
    <property type="entry name" value="Tet_transcr_reg_TetR-rel_C_sf"/>
</dbReference>
<keyword evidence="7" id="KW-1185">Reference proteome</keyword>
<dbReference type="GO" id="GO:0003700">
    <property type="term" value="F:DNA-binding transcription factor activity"/>
    <property type="evidence" value="ECO:0007669"/>
    <property type="project" value="TreeGrafter"/>
</dbReference>
<reference evidence="7" key="1">
    <citation type="submission" date="2017-06" db="EMBL/GenBank/DDBJ databases">
        <authorList>
            <person name="Varghese N."/>
            <person name="Submissions S."/>
        </authorList>
    </citation>
    <scope>NUCLEOTIDE SEQUENCE [LARGE SCALE GENOMIC DNA]</scope>
    <source>
        <strain evidence="7">DSM 137</strain>
    </source>
</reference>
<dbReference type="PROSITE" id="PS50977">
    <property type="entry name" value="HTH_TETR_2"/>
    <property type="match status" value="1"/>
</dbReference>
<protein>
    <submittedName>
        <fullName evidence="6">Transcriptional regulator, TetR family</fullName>
    </submittedName>
</protein>
<evidence type="ECO:0000259" key="5">
    <source>
        <dbReference type="PROSITE" id="PS50977"/>
    </source>
</evidence>
<dbReference type="PRINTS" id="PR00455">
    <property type="entry name" value="HTHTETR"/>
</dbReference>
<sequence>MKRTRREAEETRENILAVAEKLFLEHGVEGVALEVIAQAAGITRGAIQWHFQNKSGLLHALRDRMESPIGQLAERLQVDETVDSLGSLISETIVVISHIQLDPRRKQFCAYLLNFSLLGEPERQRAFERRLRASVVKVFEVAAQRGELSEHWTPELAGLAYCGLVLGLLEQWLRGEDQFDIAHDVSAVLRRFGASLSPTHHAQARRAAR</sequence>
<dbReference type="InterPro" id="IPR001647">
    <property type="entry name" value="HTH_TetR"/>
</dbReference>
<evidence type="ECO:0000313" key="7">
    <source>
        <dbReference type="Proteomes" id="UP000198418"/>
    </source>
</evidence>
<evidence type="ECO:0000313" key="6">
    <source>
        <dbReference type="EMBL" id="SNB77004.1"/>
    </source>
</evidence>
<dbReference type="SUPFAM" id="SSF48498">
    <property type="entry name" value="Tetracyclin repressor-like, C-terminal domain"/>
    <property type="match status" value="1"/>
</dbReference>
<dbReference type="InterPro" id="IPR009057">
    <property type="entry name" value="Homeodomain-like_sf"/>
</dbReference>
<evidence type="ECO:0000256" key="2">
    <source>
        <dbReference type="ARBA" id="ARBA00023125"/>
    </source>
</evidence>
<dbReference type="Proteomes" id="UP000198418">
    <property type="component" value="Unassembled WGS sequence"/>
</dbReference>
<dbReference type="AlphaFoldDB" id="A0A212RW78"/>
<keyword evidence="1" id="KW-0805">Transcription regulation</keyword>
<dbReference type="InterPro" id="IPR050109">
    <property type="entry name" value="HTH-type_TetR-like_transc_reg"/>
</dbReference>
<gene>
    <name evidence="6" type="ORF">SAMN06265338_10863</name>
</gene>
<accession>A0A212RW78</accession>
<organism evidence="6 7">
    <name type="scientific">Rhodoblastus acidophilus</name>
    <name type="common">Rhodopseudomonas acidophila</name>
    <dbReference type="NCBI Taxonomy" id="1074"/>
    <lineage>
        <taxon>Bacteria</taxon>
        <taxon>Pseudomonadati</taxon>
        <taxon>Pseudomonadota</taxon>
        <taxon>Alphaproteobacteria</taxon>
        <taxon>Hyphomicrobiales</taxon>
        <taxon>Rhodoblastaceae</taxon>
        <taxon>Rhodoblastus</taxon>
    </lineage>
</organism>
<name>A0A212RW78_RHOAC</name>